<dbReference type="PANTHER" id="PTHR47782:SF12">
    <property type="entry name" value="ZN(II)2CYS6 TRANSCRIPTION FACTOR (EUROFUNG)"/>
    <property type="match status" value="1"/>
</dbReference>
<evidence type="ECO:0000256" key="7">
    <source>
        <dbReference type="ARBA" id="ARBA00023242"/>
    </source>
</evidence>
<dbReference type="PROSITE" id="PS00463">
    <property type="entry name" value="ZN2_CY6_FUNGAL_1"/>
    <property type="match status" value="1"/>
</dbReference>
<dbReference type="GO" id="GO:0008270">
    <property type="term" value="F:zinc ion binding"/>
    <property type="evidence" value="ECO:0007669"/>
    <property type="project" value="InterPro"/>
</dbReference>
<dbReference type="GO" id="GO:0005634">
    <property type="term" value="C:nucleus"/>
    <property type="evidence" value="ECO:0007669"/>
    <property type="project" value="UniProtKB-SubCell"/>
</dbReference>
<dbReference type="PANTHER" id="PTHR47782">
    <property type="entry name" value="ZN(II)2CYS6 TRANSCRIPTION FACTOR (EUROFUNG)-RELATED"/>
    <property type="match status" value="1"/>
</dbReference>
<keyword evidence="8" id="KW-0175">Coiled coil</keyword>
<dbReference type="GO" id="GO:0043565">
    <property type="term" value="F:sequence-specific DNA binding"/>
    <property type="evidence" value="ECO:0007669"/>
    <property type="project" value="TreeGrafter"/>
</dbReference>
<dbReference type="SMART" id="SM00066">
    <property type="entry name" value="GAL4"/>
    <property type="match status" value="1"/>
</dbReference>
<dbReference type="SMART" id="SM00906">
    <property type="entry name" value="Fungal_trans"/>
    <property type="match status" value="1"/>
</dbReference>
<dbReference type="GO" id="GO:0045944">
    <property type="term" value="P:positive regulation of transcription by RNA polymerase II"/>
    <property type="evidence" value="ECO:0007669"/>
    <property type="project" value="TreeGrafter"/>
</dbReference>
<dbReference type="VEuPathDB" id="FungiDB:P175DRAFT_0512631"/>
<feature type="region of interest" description="Disordered" evidence="9">
    <location>
        <begin position="1"/>
        <end position="22"/>
    </location>
</feature>
<dbReference type="SUPFAM" id="SSF57701">
    <property type="entry name" value="Zn2/Cys6 DNA-binding domain"/>
    <property type="match status" value="1"/>
</dbReference>
<dbReference type="Pfam" id="PF04082">
    <property type="entry name" value="Fungal_trans"/>
    <property type="match status" value="1"/>
</dbReference>
<evidence type="ECO:0000256" key="8">
    <source>
        <dbReference type="SAM" id="Coils"/>
    </source>
</evidence>
<proteinExistence type="predicted"/>
<evidence type="ECO:0000256" key="2">
    <source>
        <dbReference type="ARBA" id="ARBA00022723"/>
    </source>
</evidence>
<comment type="caution">
    <text evidence="11">The sequence shown here is derived from an EMBL/GenBank/DDBJ whole genome shotgun (WGS) entry which is preliminary data.</text>
</comment>
<name>A0A0F8UNH2_9EURO</name>
<keyword evidence="6" id="KW-0804">Transcription</keyword>
<dbReference type="InterPro" id="IPR001138">
    <property type="entry name" value="Zn2Cys6_DnaBD"/>
</dbReference>
<evidence type="ECO:0000256" key="6">
    <source>
        <dbReference type="ARBA" id="ARBA00023163"/>
    </source>
</evidence>
<comment type="subcellular location">
    <subcellularLocation>
        <location evidence="1">Nucleus</location>
    </subcellularLocation>
</comment>
<dbReference type="GO" id="GO:0000981">
    <property type="term" value="F:DNA-binding transcription factor activity, RNA polymerase II-specific"/>
    <property type="evidence" value="ECO:0007669"/>
    <property type="project" value="InterPro"/>
</dbReference>
<evidence type="ECO:0000256" key="1">
    <source>
        <dbReference type="ARBA" id="ARBA00004123"/>
    </source>
</evidence>
<dbReference type="AlphaFoldDB" id="A0A0F8UNH2"/>
<keyword evidence="5" id="KW-0238">DNA-binding</keyword>
<dbReference type="CDD" id="cd00067">
    <property type="entry name" value="GAL4"/>
    <property type="match status" value="1"/>
</dbReference>
<feature type="coiled-coil region" evidence="8">
    <location>
        <begin position="73"/>
        <end position="114"/>
    </location>
</feature>
<protein>
    <recommendedName>
        <fullName evidence="10">Zn(2)-C6 fungal-type domain-containing protein</fullName>
    </recommendedName>
</protein>
<reference evidence="11 12" key="1">
    <citation type="submission" date="2015-02" db="EMBL/GenBank/DDBJ databases">
        <title>Draft Genome Sequences of Two Closely-Related Aflatoxigenic Aspergillus Species Obtained from the Cote d'Ivoire.</title>
        <authorList>
            <person name="Moore G.G."/>
            <person name="Beltz S.B."/>
            <person name="Mack B.M."/>
        </authorList>
    </citation>
    <scope>NUCLEOTIDE SEQUENCE [LARGE SCALE GENOMIC DNA]</scope>
    <source>
        <strain evidence="11 12">SRRC1432</strain>
    </source>
</reference>
<dbReference type="InterPro" id="IPR036864">
    <property type="entry name" value="Zn2-C6_fun-type_DNA-bd_sf"/>
</dbReference>
<dbReference type="CDD" id="cd12148">
    <property type="entry name" value="fungal_TF_MHR"/>
    <property type="match status" value="1"/>
</dbReference>
<dbReference type="GO" id="GO:0006351">
    <property type="term" value="P:DNA-templated transcription"/>
    <property type="evidence" value="ECO:0007669"/>
    <property type="project" value="InterPro"/>
</dbReference>
<dbReference type="InterPro" id="IPR052202">
    <property type="entry name" value="Yeast_MetPath_Reg"/>
</dbReference>
<evidence type="ECO:0000313" key="12">
    <source>
        <dbReference type="Proteomes" id="UP000034947"/>
    </source>
</evidence>
<accession>A0A0F8UNH2</accession>
<dbReference type="Pfam" id="PF00172">
    <property type="entry name" value="Zn_clus"/>
    <property type="match status" value="1"/>
</dbReference>
<keyword evidence="4" id="KW-0805">Transcription regulation</keyword>
<keyword evidence="7" id="KW-0539">Nucleus</keyword>
<dbReference type="Proteomes" id="UP000034947">
    <property type="component" value="Unassembled WGS sequence"/>
</dbReference>
<sequence length="667" mass="75225">MSESRSSNRSLPSVPRKHRRGLTRSAAACERCRRRKQKCDGKTPTCSTCRAVGATCVPSDRLVVKPVNTECQCDLLRTQLEALQNQYQSLLGQYEQLQVQLQRAEEALQQSTSIAAVSILPPTKGNVSDLVLRVPGQESQRLDPDLSYHGRIIQPTFSPRSYVKGTNHSALSSAWDLWGDDLPPLDETSRASPVMPQFDNEAYLNLANTFFDYRWPYLPVLHKPTFLREHLTPFLSHSISSAISNFLVNLVCAIAATEKPWSQQGNGQIHRLFFRRAIQDLHVVIETDDFECVQCLLLLCLYGHNEPQSINIWYTTGLALKLALGMDLHRKESLDSQSIMRAEMSKRVFWAAFVMDCNMAINMGRPLGIRESDITMPPPLPLLDDQLDNPPTIPDFAVAQMPGISAFIHTVKLRKINAAVYETFHSIGRPLLDPTDLHDKRKWYFSELNQWLIDSPRFLQTASTYQSPEWFLIAFHHGILSLHRPSRAAPIPSPDDLRICMESSIGLISSYSALYARNRIKYTFVSVHSLFLAAVTMLYVLRASPPLRHELTRPVVQTNILTFLTIFRGISNGRAVGEKCANIIEHLGDSILTLFNDNREPGLEVDTAFQSWFGLRTHSFPTVMQASSLEDENTPAQFPDNRVDPAWADLFLEGIDIGCTDISSFPF</sequence>
<evidence type="ECO:0000256" key="9">
    <source>
        <dbReference type="SAM" id="MobiDB-lite"/>
    </source>
</evidence>
<keyword evidence="12" id="KW-1185">Reference proteome</keyword>
<dbReference type="EMBL" id="JYKN01003474">
    <property type="protein sequence ID" value="KKK12391.1"/>
    <property type="molecule type" value="Genomic_DNA"/>
</dbReference>
<feature type="domain" description="Zn(2)-C6 fungal-type" evidence="10">
    <location>
        <begin position="28"/>
        <end position="57"/>
    </location>
</feature>
<evidence type="ECO:0000313" key="11">
    <source>
        <dbReference type="EMBL" id="KKK12391.1"/>
    </source>
</evidence>
<dbReference type="InterPro" id="IPR007219">
    <property type="entry name" value="XnlR_reg_dom"/>
</dbReference>
<dbReference type="PROSITE" id="PS50048">
    <property type="entry name" value="ZN2_CY6_FUNGAL_2"/>
    <property type="match status" value="1"/>
</dbReference>
<evidence type="ECO:0000256" key="5">
    <source>
        <dbReference type="ARBA" id="ARBA00023125"/>
    </source>
</evidence>
<dbReference type="Gene3D" id="4.10.240.10">
    <property type="entry name" value="Zn(2)-C6 fungal-type DNA-binding domain"/>
    <property type="match status" value="1"/>
</dbReference>
<gene>
    <name evidence="11" type="ORF">AOCH_001904</name>
</gene>
<feature type="compositionally biased region" description="Low complexity" evidence="9">
    <location>
        <begin position="1"/>
        <end position="14"/>
    </location>
</feature>
<keyword evidence="2" id="KW-0479">Metal-binding</keyword>
<evidence type="ECO:0000256" key="4">
    <source>
        <dbReference type="ARBA" id="ARBA00023015"/>
    </source>
</evidence>
<evidence type="ECO:0000259" key="10">
    <source>
        <dbReference type="PROSITE" id="PS50048"/>
    </source>
</evidence>
<evidence type="ECO:0000256" key="3">
    <source>
        <dbReference type="ARBA" id="ARBA00022833"/>
    </source>
</evidence>
<keyword evidence="3" id="KW-0862">Zinc</keyword>
<organism evidence="11 12">
    <name type="scientific">Aspergillus ochraceoroseus</name>
    <dbReference type="NCBI Taxonomy" id="138278"/>
    <lineage>
        <taxon>Eukaryota</taxon>
        <taxon>Fungi</taxon>
        <taxon>Dikarya</taxon>
        <taxon>Ascomycota</taxon>
        <taxon>Pezizomycotina</taxon>
        <taxon>Eurotiomycetes</taxon>
        <taxon>Eurotiomycetidae</taxon>
        <taxon>Eurotiales</taxon>
        <taxon>Aspergillaceae</taxon>
        <taxon>Aspergillus</taxon>
        <taxon>Aspergillus subgen. Nidulantes</taxon>
    </lineage>
</organism>
<dbReference type="OrthoDB" id="189997at2759"/>